<dbReference type="Pfam" id="PF17871">
    <property type="entry name" value="AAA_lid_9"/>
    <property type="match status" value="1"/>
</dbReference>
<dbReference type="PROSITE" id="PS00870">
    <property type="entry name" value="CLPAB_1"/>
    <property type="match status" value="1"/>
</dbReference>
<dbReference type="CDD" id="cd00009">
    <property type="entry name" value="AAA"/>
    <property type="match status" value="1"/>
</dbReference>
<dbReference type="Proteomes" id="UP000054248">
    <property type="component" value="Unassembled WGS sequence"/>
</dbReference>
<dbReference type="PANTHER" id="PTHR11638">
    <property type="entry name" value="ATP-DEPENDENT CLP PROTEASE"/>
    <property type="match status" value="1"/>
</dbReference>
<dbReference type="Pfam" id="PF00004">
    <property type="entry name" value="AAA"/>
    <property type="match status" value="1"/>
</dbReference>
<dbReference type="STRING" id="1051891.A0A0C3Q440"/>
<keyword evidence="4" id="KW-0143">Chaperone</keyword>
<evidence type="ECO:0000313" key="8">
    <source>
        <dbReference type="EMBL" id="KIO17966.1"/>
    </source>
</evidence>
<feature type="compositionally biased region" description="Low complexity" evidence="5">
    <location>
        <begin position="16"/>
        <end position="29"/>
    </location>
</feature>
<accession>A0A0C3Q440</accession>
<evidence type="ECO:0000256" key="2">
    <source>
        <dbReference type="ARBA" id="ARBA00022741"/>
    </source>
</evidence>
<keyword evidence="9" id="KW-1185">Reference proteome</keyword>
<dbReference type="SMART" id="SM01086">
    <property type="entry name" value="ClpB_D2-small"/>
    <property type="match status" value="1"/>
</dbReference>
<dbReference type="InterPro" id="IPR041546">
    <property type="entry name" value="ClpA/ClpB_AAA_lid"/>
</dbReference>
<dbReference type="InterPro" id="IPR050130">
    <property type="entry name" value="ClpA_ClpB"/>
</dbReference>
<dbReference type="InterPro" id="IPR036628">
    <property type="entry name" value="Clp_N_dom_sf"/>
</dbReference>
<dbReference type="AlphaFoldDB" id="A0A0C3Q440"/>
<dbReference type="EMBL" id="KN823327">
    <property type="protein sequence ID" value="KIO17966.1"/>
    <property type="molecule type" value="Genomic_DNA"/>
</dbReference>
<dbReference type="SUPFAM" id="SSF81923">
    <property type="entry name" value="Double Clp-N motif"/>
    <property type="match status" value="1"/>
</dbReference>
<reference evidence="9" key="2">
    <citation type="submission" date="2015-01" db="EMBL/GenBank/DDBJ databases">
        <title>Evolutionary Origins and Diversification of the Mycorrhizal Mutualists.</title>
        <authorList>
            <consortium name="DOE Joint Genome Institute"/>
            <consortium name="Mycorrhizal Genomics Consortium"/>
            <person name="Kohler A."/>
            <person name="Kuo A."/>
            <person name="Nagy L.G."/>
            <person name="Floudas D."/>
            <person name="Copeland A."/>
            <person name="Barry K.W."/>
            <person name="Cichocki N."/>
            <person name="Veneault-Fourrey C."/>
            <person name="LaButti K."/>
            <person name="Lindquist E.A."/>
            <person name="Lipzen A."/>
            <person name="Lundell T."/>
            <person name="Morin E."/>
            <person name="Murat C."/>
            <person name="Riley R."/>
            <person name="Ohm R."/>
            <person name="Sun H."/>
            <person name="Tunlid A."/>
            <person name="Henrissat B."/>
            <person name="Grigoriev I.V."/>
            <person name="Hibbett D.S."/>
            <person name="Martin F."/>
        </authorList>
    </citation>
    <scope>NUCLEOTIDE SEQUENCE [LARGE SCALE GENOMIC DNA]</scope>
    <source>
        <strain evidence="9">MUT 4182</strain>
    </source>
</reference>
<dbReference type="FunFam" id="3.40.50.300:FF:000025">
    <property type="entry name" value="ATP-dependent Clp protease subunit"/>
    <property type="match status" value="1"/>
</dbReference>
<evidence type="ECO:0000256" key="4">
    <source>
        <dbReference type="ARBA" id="ARBA00023186"/>
    </source>
</evidence>
<dbReference type="InterPro" id="IPR019489">
    <property type="entry name" value="Clp_ATPase_C"/>
</dbReference>
<dbReference type="GO" id="GO:0042026">
    <property type="term" value="P:protein refolding"/>
    <property type="evidence" value="ECO:0007669"/>
    <property type="project" value="TreeGrafter"/>
</dbReference>
<dbReference type="InterPro" id="IPR027417">
    <property type="entry name" value="P-loop_NTPase"/>
</dbReference>
<feature type="domain" description="AAA+ ATPase" evidence="6">
    <location>
        <begin position="563"/>
        <end position="735"/>
    </location>
</feature>
<evidence type="ECO:0000313" key="9">
    <source>
        <dbReference type="Proteomes" id="UP000054248"/>
    </source>
</evidence>
<dbReference type="Pfam" id="PF07724">
    <property type="entry name" value="AAA_2"/>
    <property type="match status" value="1"/>
</dbReference>
<dbReference type="SMART" id="SM00382">
    <property type="entry name" value="AAA"/>
    <property type="match status" value="2"/>
</dbReference>
<evidence type="ECO:0000256" key="1">
    <source>
        <dbReference type="ARBA" id="ARBA00022737"/>
    </source>
</evidence>
<evidence type="ECO:0008006" key="10">
    <source>
        <dbReference type="Google" id="ProtNLM"/>
    </source>
</evidence>
<dbReference type="GO" id="GO:0051087">
    <property type="term" value="F:protein-folding chaperone binding"/>
    <property type="evidence" value="ECO:0007669"/>
    <property type="project" value="TreeGrafter"/>
</dbReference>
<dbReference type="GO" id="GO:0005524">
    <property type="term" value="F:ATP binding"/>
    <property type="evidence" value="ECO:0007669"/>
    <property type="project" value="UniProtKB-KW"/>
</dbReference>
<dbReference type="OrthoDB" id="47330at2759"/>
<dbReference type="PANTHER" id="PTHR11638:SF18">
    <property type="entry name" value="HEAT SHOCK PROTEIN 104"/>
    <property type="match status" value="1"/>
</dbReference>
<feature type="domain" description="AAA+ ATPase" evidence="6">
    <location>
        <begin position="159"/>
        <end position="309"/>
    </location>
</feature>
<evidence type="ECO:0000259" key="6">
    <source>
        <dbReference type="SMART" id="SM00382"/>
    </source>
</evidence>
<dbReference type="GO" id="GO:0016887">
    <property type="term" value="F:ATP hydrolysis activity"/>
    <property type="evidence" value="ECO:0007669"/>
    <property type="project" value="InterPro"/>
</dbReference>
<dbReference type="InterPro" id="IPR018368">
    <property type="entry name" value="ClpA/B_CS1"/>
</dbReference>
<proteinExistence type="predicted"/>
<feature type="region of interest" description="Disordered" evidence="5">
    <location>
        <begin position="1"/>
        <end position="38"/>
    </location>
</feature>
<keyword evidence="2" id="KW-0547">Nucleotide-binding</keyword>
<evidence type="ECO:0000256" key="5">
    <source>
        <dbReference type="SAM" id="MobiDB-lite"/>
    </source>
</evidence>
<dbReference type="Gene3D" id="3.40.50.300">
    <property type="entry name" value="P-loop containing nucleotide triphosphate hydrolases"/>
    <property type="match status" value="3"/>
</dbReference>
<dbReference type="GO" id="GO:0005829">
    <property type="term" value="C:cytosol"/>
    <property type="evidence" value="ECO:0007669"/>
    <property type="project" value="TreeGrafter"/>
</dbReference>
<sequence>MKTKKDANSLVPPTPDRSLLSLPRSRSTSPLPPLTVPGASDRLVEASKAVEEIVSEARALKKEMGDFYIAPEHFVLALLKDPTIEPFLSDRGIQAFYLSKVVSDMRRGPIKSKKAGQKLEALKTFGVDLTAKAEAGELDPVIGRDSELRRVIRILCRRTKNSPVLVGEPGVGKTAIAEALAQRIVEKDVPASLSGRIYALDMGALIAGTTSRGDYEERIKNILDEVSRSEEAGEPIILFIDELHLIMAGKSQGGNNGGMDAANLFKPALARGKLRCMGATTLAEYREHIEKDGALERRFAMVIVKEPSVEDTISILRGVQEKYEKHHGVIIRQAALVTAAQLAHRYITQRRLPDSAVDLIDEACAAAKVARETVPDELDSLERHHDRLLWEIEHLKTAATEGDSKGQEKLCNARKEHDEIQMRIESLPEAILEHRKRRKRIVELRKSIVRRKMEWRGVGSDPLIPSKRQAKDLTELINQDEEELKELESSGNTAPFITSEDIAAVVERSTKIPVKRLMAADKEDLLDLEARLREKVVGQSQAIIAVTRAIQRSRNGLGNSTRPIASFLFTGVSGTGKTHLAKKLAELLFQSENAMVRIDGSEYGASHSTSRLIGSPPGYVGFEQGGQLTEYIRRNPYSIVLIDEIEKACSEFETLFLQVLDDGRLTDGQGRVVDFRNTVIIMTSNLGYDILARSNSTGASDDQYEDSVAMNAITTHFSPEFINRLDDIIIFRKFAPEDAKKVVDLRIKETAEVLEKRNLHLDLDDAAKQSLADVIVESKYGARPLNREIQTRIINELSTYLLQDIIQDGEVVKPNRGTGSPIGRVSEKDDAHPSSSGTFSSPKRDWSRGLFGGGLYRKATQHATNAMPGPSPRVAHP</sequence>
<evidence type="ECO:0000259" key="7">
    <source>
        <dbReference type="SMART" id="SM01086"/>
    </source>
</evidence>
<dbReference type="InterPro" id="IPR003593">
    <property type="entry name" value="AAA+_ATPase"/>
</dbReference>
<dbReference type="InterPro" id="IPR001270">
    <property type="entry name" value="ClpA/B"/>
</dbReference>
<keyword evidence="1" id="KW-0677">Repeat</keyword>
<dbReference type="Pfam" id="PF10431">
    <property type="entry name" value="ClpB_D2-small"/>
    <property type="match status" value="1"/>
</dbReference>
<feature type="domain" description="Clp ATPase C-terminal" evidence="7">
    <location>
        <begin position="734"/>
        <end position="823"/>
    </location>
</feature>
<name>A0A0C3Q440_9AGAM</name>
<dbReference type="SUPFAM" id="SSF52540">
    <property type="entry name" value="P-loop containing nucleoside triphosphate hydrolases"/>
    <property type="match status" value="2"/>
</dbReference>
<gene>
    <name evidence="8" type="ORF">M407DRAFT_16289</name>
</gene>
<dbReference type="GO" id="GO:0051082">
    <property type="term" value="F:unfolded protein binding"/>
    <property type="evidence" value="ECO:0007669"/>
    <property type="project" value="TreeGrafter"/>
</dbReference>
<dbReference type="GO" id="GO:0043335">
    <property type="term" value="P:protein unfolding"/>
    <property type="evidence" value="ECO:0007669"/>
    <property type="project" value="TreeGrafter"/>
</dbReference>
<dbReference type="InterPro" id="IPR003959">
    <property type="entry name" value="ATPase_AAA_core"/>
</dbReference>
<organism evidence="8 9">
    <name type="scientific">Tulasnella calospora MUT 4182</name>
    <dbReference type="NCBI Taxonomy" id="1051891"/>
    <lineage>
        <taxon>Eukaryota</taxon>
        <taxon>Fungi</taxon>
        <taxon>Dikarya</taxon>
        <taxon>Basidiomycota</taxon>
        <taxon>Agaricomycotina</taxon>
        <taxon>Agaricomycetes</taxon>
        <taxon>Cantharellales</taxon>
        <taxon>Tulasnellaceae</taxon>
        <taxon>Tulasnella</taxon>
    </lineage>
</organism>
<dbReference type="Gene3D" id="1.10.1780.10">
    <property type="entry name" value="Clp, N-terminal domain"/>
    <property type="match status" value="1"/>
</dbReference>
<dbReference type="PRINTS" id="PR00300">
    <property type="entry name" value="CLPPROTEASEA"/>
</dbReference>
<feature type="region of interest" description="Disordered" evidence="5">
    <location>
        <begin position="812"/>
        <end position="877"/>
    </location>
</feature>
<reference evidence="8 9" key="1">
    <citation type="submission" date="2014-04" db="EMBL/GenBank/DDBJ databases">
        <authorList>
            <consortium name="DOE Joint Genome Institute"/>
            <person name="Kuo A."/>
            <person name="Girlanda M."/>
            <person name="Perotto S."/>
            <person name="Kohler A."/>
            <person name="Nagy L.G."/>
            <person name="Floudas D."/>
            <person name="Copeland A."/>
            <person name="Barry K.W."/>
            <person name="Cichocki N."/>
            <person name="Veneault-Fourrey C."/>
            <person name="LaButti K."/>
            <person name="Lindquist E.A."/>
            <person name="Lipzen A."/>
            <person name="Lundell T."/>
            <person name="Morin E."/>
            <person name="Murat C."/>
            <person name="Sun H."/>
            <person name="Tunlid A."/>
            <person name="Henrissat B."/>
            <person name="Grigoriev I.V."/>
            <person name="Hibbett D.S."/>
            <person name="Martin F."/>
            <person name="Nordberg H.P."/>
            <person name="Cantor M.N."/>
            <person name="Hua S.X."/>
        </authorList>
    </citation>
    <scope>NUCLEOTIDE SEQUENCE [LARGE SCALE GENOMIC DNA]</scope>
    <source>
        <strain evidence="8 9">MUT 4182</strain>
    </source>
</reference>
<keyword evidence="3" id="KW-0067">ATP-binding</keyword>
<dbReference type="HOGENOM" id="CLU_005070_4_1_1"/>
<dbReference type="GO" id="GO:0070370">
    <property type="term" value="P:cellular heat acclimation"/>
    <property type="evidence" value="ECO:0007669"/>
    <property type="project" value="TreeGrafter"/>
</dbReference>
<protein>
    <recommendedName>
        <fullName evidence="10">Clp R domain-containing protein</fullName>
    </recommendedName>
</protein>
<evidence type="ECO:0000256" key="3">
    <source>
        <dbReference type="ARBA" id="ARBA00022840"/>
    </source>
</evidence>
<dbReference type="Gene3D" id="1.10.8.60">
    <property type="match status" value="1"/>
</dbReference>
<dbReference type="CDD" id="cd19499">
    <property type="entry name" value="RecA-like_ClpB_Hsp104-like"/>
    <property type="match status" value="1"/>
</dbReference>